<protein>
    <submittedName>
        <fullName evidence="6">60 kDa chaperonin</fullName>
    </submittedName>
</protein>
<dbReference type="InterPro" id="IPR002194">
    <property type="entry name" value="Chaperonin_TCP-1_CS"/>
</dbReference>
<dbReference type="AlphaFoldDB" id="A0AAE4SD97"/>
<evidence type="ECO:0000256" key="1">
    <source>
        <dbReference type="ARBA" id="ARBA00008020"/>
    </source>
</evidence>
<evidence type="ECO:0000313" key="6">
    <source>
        <dbReference type="EMBL" id="MDV0443315.1"/>
    </source>
</evidence>
<dbReference type="GO" id="GO:0016887">
    <property type="term" value="F:ATP hydrolysis activity"/>
    <property type="evidence" value="ECO:0007669"/>
    <property type="project" value="InterPro"/>
</dbReference>
<dbReference type="GO" id="GO:0005524">
    <property type="term" value="F:ATP binding"/>
    <property type="evidence" value="ECO:0007669"/>
    <property type="project" value="UniProtKB-KW"/>
</dbReference>
<dbReference type="InterPro" id="IPR027413">
    <property type="entry name" value="GROEL-like_equatorial_sf"/>
</dbReference>
<proteinExistence type="inferred from homology"/>
<dbReference type="Gene3D" id="1.10.560.10">
    <property type="entry name" value="GroEL-like equatorial domain"/>
    <property type="match status" value="1"/>
</dbReference>
<dbReference type="PROSITE" id="PS00995">
    <property type="entry name" value="TCP1_3"/>
    <property type="match status" value="1"/>
</dbReference>
<dbReference type="Pfam" id="PF00118">
    <property type="entry name" value="Cpn60_TCP1"/>
    <property type="match status" value="1"/>
</dbReference>
<dbReference type="InterPro" id="IPR002423">
    <property type="entry name" value="Cpn60/GroEL/TCP-1"/>
</dbReference>
<sequence length="550" mass="58341">MSAQLGGQPILILKEGGSRTRGRDAQSMNIAAAKAVAGAVRTTLGPKGMDKMLVDTIGDVVITNDGVTILKEMDIEHPAAKMMVEVAKTQDDEVGDGTTTAVVIAGELLKKSEELLEQDVHPTVITLGYRQAAEKAQELLKGIAVDVKAKDKEILSKIAGTAMTGKNAEASKDKLCDLIVRAITLVADADGTVDTENVKVEKRVGGAIEDSEIVEGMIIDKERVHPGMPKTVKNAKILLLNAAVEYKKTEVDAEISITSPDQLQMFLDEEERMIKGIVEKIKASGANVLFCQKGIDDIAQHYLAKAGIFATRRVKKSDMEKLARATGGALISSIDAISGDELGIAGLVEERKVGGEEMIFVEKCKNPKAVSIIIKGGTEHVVDELGRALEDALRVVGVVVEDKKVVAGGGAPEVELSLRLREYAATQGGRIQLAIEAFASALEIIPRTLAENAGLDPIDKLVELRAAHEKGKKTFGLDVFKGEPVDMWKEGVVEPLRVKTQAIASAAEAAVMILRIDDVIASARSAGPSPEEMAAMGGMGGMGGMPPGMM</sequence>
<keyword evidence="3 5" id="KW-0067">ATP-binding</keyword>
<evidence type="ECO:0000256" key="2">
    <source>
        <dbReference type="ARBA" id="ARBA00022741"/>
    </source>
</evidence>
<dbReference type="GO" id="GO:0051082">
    <property type="term" value="F:unfolded protein binding"/>
    <property type="evidence" value="ECO:0007669"/>
    <property type="project" value="InterPro"/>
</dbReference>
<dbReference type="InterPro" id="IPR054827">
    <property type="entry name" value="thermosome_alpha"/>
</dbReference>
<dbReference type="InterPro" id="IPR027410">
    <property type="entry name" value="TCP-1-like_intermed_sf"/>
</dbReference>
<dbReference type="NCBIfam" id="NF041083">
    <property type="entry name" value="thermosome_beta"/>
    <property type="match status" value="1"/>
</dbReference>
<dbReference type="PANTHER" id="PTHR11353">
    <property type="entry name" value="CHAPERONIN"/>
    <property type="match status" value="1"/>
</dbReference>
<reference evidence="6 7" key="1">
    <citation type="submission" date="2023-06" db="EMBL/GenBank/DDBJ databases">
        <title>Genome sequence of Methancorpusculaceae sp. Cs1.</title>
        <authorList>
            <person name="Protasov E."/>
            <person name="Platt K."/>
            <person name="Poehlein A."/>
            <person name="Daniel R."/>
            <person name="Brune A."/>
        </authorList>
    </citation>
    <scope>NUCLEOTIDE SEQUENCE [LARGE SCALE GENOMIC DNA]</scope>
    <source>
        <strain evidence="6 7">Cs1</strain>
    </source>
</reference>
<dbReference type="InterPro" id="IPR017998">
    <property type="entry name" value="Chaperone_TCP-1"/>
</dbReference>
<name>A0AAE4SD97_9EURY</name>
<evidence type="ECO:0000256" key="3">
    <source>
        <dbReference type="ARBA" id="ARBA00022840"/>
    </source>
</evidence>
<dbReference type="FunFam" id="1.10.560.10:FF:000017">
    <property type="entry name" value="T-complex protein 1 subunit eta"/>
    <property type="match status" value="1"/>
</dbReference>
<dbReference type="SUPFAM" id="SSF54849">
    <property type="entry name" value="GroEL-intermediate domain like"/>
    <property type="match status" value="1"/>
</dbReference>
<gene>
    <name evidence="6" type="primary">groL_2</name>
    <name evidence="6" type="ORF">McpCs1_06850</name>
</gene>
<dbReference type="RefSeq" id="WP_338095843.1">
    <property type="nucleotide sequence ID" value="NZ_JAWDKB010000002.1"/>
</dbReference>
<dbReference type="NCBIfam" id="TIGR02339">
    <property type="entry name" value="thermosome_arch"/>
    <property type="match status" value="1"/>
</dbReference>
<comment type="similarity">
    <text evidence="1 5">Belongs to the TCP-1 chaperonin family.</text>
</comment>
<dbReference type="Gene3D" id="3.50.7.10">
    <property type="entry name" value="GroEL"/>
    <property type="match status" value="1"/>
</dbReference>
<dbReference type="PROSITE" id="PS00750">
    <property type="entry name" value="TCP1_1"/>
    <property type="match status" value="1"/>
</dbReference>
<dbReference type="EMBL" id="JAWDKB010000002">
    <property type="protein sequence ID" value="MDV0443315.1"/>
    <property type="molecule type" value="Genomic_DNA"/>
</dbReference>
<dbReference type="GO" id="GO:0140662">
    <property type="term" value="F:ATP-dependent protein folding chaperone"/>
    <property type="evidence" value="ECO:0007669"/>
    <property type="project" value="InterPro"/>
</dbReference>
<dbReference type="PRINTS" id="PR00304">
    <property type="entry name" value="TCOMPLEXTCP1"/>
</dbReference>
<keyword evidence="4 5" id="KW-0143">Chaperone</keyword>
<keyword evidence="2 5" id="KW-0547">Nucleotide-binding</keyword>
<evidence type="ECO:0000256" key="5">
    <source>
        <dbReference type="RuleBase" id="RU004187"/>
    </source>
</evidence>
<dbReference type="InterPro" id="IPR012714">
    <property type="entry name" value="Thermosome_arc"/>
</dbReference>
<dbReference type="GO" id="GO:0005737">
    <property type="term" value="C:cytoplasm"/>
    <property type="evidence" value="ECO:0007669"/>
    <property type="project" value="UniProtKB-ARBA"/>
</dbReference>
<accession>A0AAE4SD97</accession>
<dbReference type="SUPFAM" id="SSF48592">
    <property type="entry name" value="GroEL equatorial domain-like"/>
    <property type="match status" value="1"/>
</dbReference>
<dbReference type="NCBIfam" id="NF041082">
    <property type="entry name" value="thermosome_alpha"/>
    <property type="match status" value="1"/>
</dbReference>
<evidence type="ECO:0000256" key="4">
    <source>
        <dbReference type="ARBA" id="ARBA00023186"/>
    </source>
</evidence>
<evidence type="ECO:0000313" key="7">
    <source>
        <dbReference type="Proteomes" id="UP001283212"/>
    </source>
</evidence>
<dbReference type="CDD" id="cd03343">
    <property type="entry name" value="cpn60"/>
    <property type="match status" value="1"/>
</dbReference>
<dbReference type="Gene3D" id="3.30.260.10">
    <property type="entry name" value="TCP-1-like chaperonin intermediate domain"/>
    <property type="match status" value="1"/>
</dbReference>
<comment type="caution">
    <text evidence="6">The sequence shown here is derived from an EMBL/GenBank/DDBJ whole genome shotgun (WGS) entry which is preliminary data.</text>
</comment>
<dbReference type="InterPro" id="IPR053374">
    <property type="entry name" value="TCP-1_chaperonin"/>
</dbReference>
<dbReference type="Proteomes" id="UP001283212">
    <property type="component" value="Unassembled WGS sequence"/>
</dbReference>
<dbReference type="SUPFAM" id="SSF52029">
    <property type="entry name" value="GroEL apical domain-like"/>
    <property type="match status" value="1"/>
</dbReference>
<organism evidence="6 7">
    <name type="scientific">Methanorbis rubei</name>
    <dbReference type="NCBI Taxonomy" id="3028300"/>
    <lineage>
        <taxon>Archaea</taxon>
        <taxon>Methanobacteriati</taxon>
        <taxon>Methanobacteriota</taxon>
        <taxon>Stenosarchaea group</taxon>
        <taxon>Methanomicrobia</taxon>
        <taxon>Methanomicrobiales</taxon>
        <taxon>Methanocorpusculaceae</taxon>
        <taxon>Methanorbis</taxon>
    </lineage>
</organism>
<dbReference type="GO" id="GO:0032991">
    <property type="term" value="C:protein-containing complex"/>
    <property type="evidence" value="ECO:0007669"/>
    <property type="project" value="UniProtKB-ARBA"/>
</dbReference>
<dbReference type="PROSITE" id="PS00751">
    <property type="entry name" value="TCP1_2"/>
    <property type="match status" value="1"/>
</dbReference>
<keyword evidence="7" id="KW-1185">Reference proteome</keyword>
<dbReference type="InterPro" id="IPR027409">
    <property type="entry name" value="GroEL-like_apical_dom_sf"/>
</dbReference>